<dbReference type="InterPro" id="IPR002421">
    <property type="entry name" value="5-3_exonuclease"/>
</dbReference>
<dbReference type="FunFam" id="1.20.1060.10:FF:000001">
    <property type="entry name" value="DNA polymerase I"/>
    <property type="match status" value="1"/>
</dbReference>
<protein>
    <recommendedName>
        <fullName evidence="4 16">DNA polymerase I</fullName>
        <ecNumber evidence="3 16">2.7.7.7</ecNumber>
    </recommendedName>
</protein>
<keyword evidence="8" id="KW-0540">Nuclease</keyword>
<evidence type="ECO:0000256" key="11">
    <source>
        <dbReference type="ARBA" id="ARBA00022839"/>
    </source>
</evidence>
<comment type="similarity">
    <text evidence="1 17">Belongs to the DNA polymerase type-A family.</text>
</comment>
<dbReference type="InterPro" id="IPR036397">
    <property type="entry name" value="RNaseH_sf"/>
</dbReference>
<dbReference type="CDD" id="cd09898">
    <property type="entry name" value="H3TH_53EXO"/>
    <property type="match status" value="1"/>
</dbReference>
<keyword evidence="10 17" id="KW-0378">Hydrolase</keyword>
<keyword evidence="9 17" id="KW-0227">DNA damage</keyword>
<evidence type="ECO:0000256" key="13">
    <source>
        <dbReference type="ARBA" id="ARBA00023125"/>
    </source>
</evidence>
<dbReference type="InterPro" id="IPR002298">
    <property type="entry name" value="DNA_polymerase_A"/>
</dbReference>
<dbReference type="SUPFAM" id="SSF56672">
    <property type="entry name" value="DNA/RNA polymerases"/>
    <property type="match status" value="1"/>
</dbReference>
<dbReference type="Pfam" id="PF00476">
    <property type="entry name" value="DNA_pol_A"/>
    <property type="match status" value="1"/>
</dbReference>
<dbReference type="PANTHER" id="PTHR10133">
    <property type="entry name" value="DNA POLYMERASE I"/>
    <property type="match status" value="1"/>
</dbReference>
<keyword evidence="24" id="KW-1185">Reference proteome</keyword>
<dbReference type="SUPFAM" id="SSF51735">
    <property type="entry name" value="NAD(P)-binding Rossmann-fold domains"/>
    <property type="match status" value="1"/>
</dbReference>
<evidence type="ECO:0000256" key="7">
    <source>
        <dbReference type="ARBA" id="ARBA00022705"/>
    </source>
</evidence>
<dbReference type="InterPro" id="IPR002347">
    <property type="entry name" value="SDR_fam"/>
</dbReference>
<evidence type="ECO:0000256" key="12">
    <source>
        <dbReference type="ARBA" id="ARBA00022932"/>
    </source>
</evidence>
<feature type="domain" description="5'-3' exonuclease" evidence="20">
    <location>
        <begin position="280"/>
        <end position="543"/>
    </location>
</feature>
<evidence type="ECO:0000313" key="23">
    <source>
        <dbReference type="EMBL" id="TDH37870.1"/>
    </source>
</evidence>
<dbReference type="InterPro" id="IPR020904">
    <property type="entry name" value="Sc_DH/Rdtase_CS"/>
</dbReference>
<evidence type="ECO:0000256" key="2">
    <source>
        <dbReference type="ARBA" id="ARBA00011541"/>
    </source>
</evidence>
<dbReference type="SUPFAM" id="SSF88723">
    <property type="entry name" value="PIN domain-like"/>
    <property type="match status" value="1"/>
</dbReference>
<feature type="region of interest" description="Disordered" evidence="18">
    <location>
        <begin position="587"/>
        <end position="613"/>
    </location>
</feature>
<dbReference type="InterPro" id="IPR008918">
    <property type="entry name" value="HhH2"/>
</dbReference>
<dbReference type="PRINTS" id="PR00868">
    <property type="entry name" value="DNAPOLI"/>
</dbReference>
<dbReference type="EMBL" id="SMSI01000001">
    <property type="protein sequence ID" value="TDH37870.1"/>
    <property type="molecule type" value="Genomic_DNA"/>
</dbReference>
<dbReference type="Gene3D" id="3.40.50.720">
    <property type="entry name" value="NAD(P)-binding Rossmann-like Domain"/>
    <property type="match status" value="1"/>
</dbReference>
<dbReference type="Proteomes" id="UP000295131">
    <property type="component" value="Unassembled WGS sequence"/>
</dbReference>
<dbReference type="GO" id="GO:0008409">
    <property type="term" value="F:5'-3' exonuclease activity"/>
    <property type="evidence" value="ECO:0007669"/>
    <property type="project" value="UniProtKB-UniRule"/>
</dbReference>
<keyword evidence="13 17" id="KW-0238">DNA-binding</keyword>
<evidence type="ECO:0000256" key="4">
    <source>
        <dbReference type="ARBA" id="ARBA00020311"/>
    </source>
</evidence>
<dbReference type="InterPro" id="IPR002562">
    <property type="entry name" value="3'-5'_exonuclease_dom"/>
</dbReference>
<feature type="compositionally biased region" description="Low complexity" evidence="18">
    <location>
        <begin position="602"/>
        <end position="613"/>
    </location>
</feature>
<dbReference type="InterPro" id="IPR020046">
    <property type="entry name" value="5-3_exonucl_a-hlix_arch_N"/>
</dbReference>
<keyword evidence="12 17" id="KW-0239">DNA-directed DNA polymerase</keyword>
<dbReference type="FunFam" id="1.10.150.20:FF:000002">
    <property type="entry name" value="DNA polymerase I"/>
    <property type="match status" value="1"/>
</dbReference>
<evidence type="ECO:0000256" key="17">
    <source>
        <dbReference type="RuleBase" id="RU004460"/>
    </source>
</evidence>
<dbReference type="GO" id="GO:0008408">
    <property type="term" value="F:3'-5' exonuclease activity"/>
    <property type="evidence" value="ECO:0007669"/>
    <property type="project" value="UniProtKB-UniRule"/>
</dbReference>
<dbReference type="AlphaFoldDB" id="A0A4R5PLP7"/>
<feature type="domain" description="DNA-directed DNA polymerase family A palm" evidence="22">
    <location>
        <begin position="1009"/>
        <end position="1215"/>
    </location>
</feature>
<evidence type="ECO:0000259" key="19">
    <source>
        <dbReference type="SMART" id="SM00474"/>
    </source>
</evidence>
<evidence type="ECO:0000256" key="15">
    <source>
        <dbReference type="ARBA" id="ARBA00049244"/>
    </source>
</evidence>
<dbReference type="PROSITE" id="PS00447">
    <property type="entry name" value="DNA_POLYMERASE_A"/>
    <property type="match status" value="1"/>
</dbReference>
<evidence type="ECO:0000256" key="1">
    <source>
        <dbReference type="ARBA" id="ARBA00007705"/>
    </source>
</evidence>
<name>A0A4R5PLP7_9HYPH</name>
<feature type="domain" description="3'-5' exonuclease" evidence="19">
    <location>
        <begin position="637"/>
        <end position="840"/>
    </location>
</feature>
<dbReference type="CDD" id="cd09859">
    <property type="entry name" value="PIN_53EXO"/>
    <property type="match status" value="1"/>
</dbReference>
<dbReference type="InterPro" id="IPR043502">
    <property type="entry name" value="DNA/RNA_pol_sf"/>
</dbReference>
<dbReference type="EC" id="2.7.7.7" evidence="3 16"/>
<dbReference type="OrthoDB" id="9806424at2"/>
<reference evidence="23 24" key="1">
    <citation type="journal article" date="2013" name="Int. J. Syst. Evol. Microbiol.">
        <title>Hoeflea suaedae sp. nov., an endophytic bacterium isolated from the root of the halophyte Suaeda maritima.</title>
        <authorList>
            <person name="Chung E.J."/>
            <person name="Park J.A."/>
            <person name="Pramanik P."/>
            <person name="Bibi F."/>
            <person name="Jeon C.O."/>
            <person name="Chung Y.R."/>
        </authorList>
    </citation>
    <scope>NUCLEOTIDE SEQUENCE [LARGE SCALE GENOMIC DNA]</scope>
    <source>
        <strain evidence="23 24">YC6898</strain>
    </source>
</reference>
<sequence length="1255" mass="135695">MTDERPLIVITGASRGIGAALTQSYAEAGCDVLAISRRPGMVAHRRITGFAADLTTPDDIGRVITHIRSLARPVDVLINNAGVQREMDFSAVPGKKAADPDLLTAEIALNLTAPLMLVQGLAPVMAKPGGAIVNVTSLVSRHPKPSAPVYSASKAGLFSFTQSLRTQFRGSGIAIIEAVPPLVDTGMTVGRGRNKLSASQMAHAIRDGVERGDPVIAGTFPQGPAARQTAAFTGGAYPRAQLTPLVSTIRLRRWTIPRGAKDNWTLPGGRANPLGMKQGDHLFLVDGSGYIFRAYHALPPLTRKSDGLPVGAVAGFCNMLWKLVSEARDTSVGVTPTHFAVIFDYSSKTFRNELYPEYKANRSAPPEDLVPQFSVIREATRAFDLPCIETEGFEADDLIATYARLAREAGGDVTIVSSDKDLMQLVGDKVAMYDSMKDKQIGIPEVIEKWGVPPEKMIDLQALTGDSVDNVPGIPGIGPKTAAQLLEEFGDLDTLLERAGEIKQNKRRENIIEFADKARISRELVKLRDDVPVELGLDSLVMNPLDGPKLISFLKAMEFNTLTRRVGEATSTEVAEVEAATVEVDAPENAHGPDLDKGDMEAAAAGSGKASDANTPFALATRRAEAASGARIDTTGYLTIADIATLKQWCDDARESGVVAFDTETTSLDAMQAELVGFSLALANGSPDAGKLSTRAAYVPIGHISGTGDLLGGGLAEGQIPAREALAEIKALLEDEAVLKIGQNIKYDLLVMRRHGVDIRGYDDTMLMSYVLDAGVGGHGMDPLSERWLGHTPIAYKDVTGTGKSAISFAEVDLPRATAYAAEDADITYRLWHLFKPRLVADGLMTVYERLERPLAAVLARMEEHGISVDRQILSRLSGELAQRAAALEDEIHQIAEEKFNVGSPKQLGDILFGKMGLPGGSKTKSGQWSTSAQVLEDLAAAGHELPRRIVDWRQMTKLKSTYTDALPGYIHPETRRVHTSFAMAATSTGRLSSSEPNLQNIPVRTLEGRKIRTAFIAEPGNVLISADYSQIELRVLAHVADIPQLTQAFADGIDIHAMTASEMFDVPVEGMPSEVRRRAKAINFGIIYGISAFGLANQLGIERSEASDYIKKYFERFPGIRDYMDAAKAQARETGYVETIFGRRAHYPEIRSSNPQVRAFNERAAINAPIQGSAADIIRRAMTRMEQALTDAKLNARMLLQVHDELIFETSKEEAEKAMPVIVSVMENAAMPAVSMKVPLKVDARAAGNWDEAH</sequence>
<dbReference type="InterPro" id="IPR001098">
    <property type="entry name" value="DNA-dir_DNA_pol_A_palm_dom"/>
</dbReference>
<evidence type="ECO:0000259" key="20">
    <source>
        <dbReference type="SMART" id="SM00475"/>
    </source>
</evidence>
<dbReference type="Pfam" id="PF02739">
    <property type="entry name" value="5_3_exonuc_N"/>
    <property type="match status" value="1"/>
</dbReference>
<dbReference type="NCBIfam" id="NF004397">
    <property type="entry name" value="PRK05755.1"/>
    <property type="match status" value="1"/>
</dbReference>
<dbReference type="SMART" id="SM00279">
    <property type="entry name" value="HhH2"/>
    <property type="match status" value="1"/>
</dbReference>
<comment type="subunit">
    <text evidence="2">Single-chain monomer with multiple functions.</text>
</comment>
<dbReference type="NCBIfam" id="TIGR00593">
    <property type="entry name" value="pola"/>
    <property type="match status" value="1"/>
</dbReference>
<dbReference type="SUPFAM" id="SSF53098">
    <property type="entry name" value="Ribonuclease H-like"/>
    <property type="match status" value="1"/>
</dbReference>
<dbReference type="Gene3D" id="1.10.150.20">
    <property type="entry name" value="5' to 3' exonuclease, C-terminal subdomain"/>
    <property type="match status" value="2"/>
</dbReference>
<dbReference type="InterPro" id="IPR020045">
    <property type="entry name" value="DNA_polI_H3TH"/>
</dbReference>
<organism evidence="23 24">
    <name type="scientific">Pseudohoeflea suaedae</name>
    <dbReference type="NCBI Taxonomy" id="877384"/>
    <lineage>
        <taxon>Bacteria</taxon>
        <taxon>Pseudomonadati</taxon>
        <taxon>Pseudomonadota</taxon>
        <taxon>Alphaproteobacteria</taxon>
        <taxon>Hyphomicrobiales</taxon>
        <taxon>Rhizobiaceae</taxon>
        <taxon>Pseudohoeflea</taxon>
    </lineage>
</organism>
<dbReference type="Gene3D" id="3.30.420.10">
    <property type="entry name" value="Ribonuclease H-like superfamily/Ribonuclease H"/>
    <property type="match status" value="1"/>
</dbReference>
<evidence type="ECO:0000256" key="8">
    <source>
        <dbReference type="ARBA" id="ARBA00022722"/>
    </source>
</evidence>
<keyword evidence="11 17" id="KW-0269">Exonuclease</keyword>
<dbReference type="Gene3D" id="3.30.70.370">
    <property type="match status" value="1"/>
</dbReference>
<comment type="catalytic activity">
    <reaction evidence="15 17">
        <text>DNA(n) + a 2'-deoxyribonucleoside 5'-triphosphate = DNA(n+1) + diphosphate</text>
        <dbReference type="Rhea" id="RHEA:22508"/>
        <dbReference type="Rhea" id="RHEA-COMP:17339"/>
        <dbReference type="Rhea" id="RHEA-COMP:17340"/>
        <dbReference type="ChEBI" id="CHEBI:33019"/>
        <dbReference type="ChEBI" id="CHEBI:61560"/>
        <dbReference type="ChEBI" id="CHEBI:173112"/>
        <dbReference type="EC" id="2.7.7.7"/>
    </reaction>
</comment>
<evidence type="ECO:0000256" key="9">
    <source>
        <dbReference type="ARBA" id="ARBA00022763"/>
    </source>
</evidence>
<evidence type="ECO:0000259" key="22">
    <source>
        <dbReference type="SMART" id="SM00482"/>
    </source>
</evidence>
<dbReference type="Pfam" id="PF01367">
    <property type="entry name" value="5_3_exonuc"/>
    <property type="match status" value="1"/>
</dbReference>
<dbReference type="SMART" id="SM00479">
    <property type="entry name" value="EXOIII"/>
    <property type="match status" value="1"/>
</dbReference>
<dbReference type="GO" id="GO:0003887">
    <property type="term" value="F:DNA-directed DNA polymerase activity"/>
    <property type="evidence" value="ECO:0007669"/>
    <property type="project" value="UniProtKB-UniRule"/>
</dbReference>
<dbReference type="SMART" id="SM00475">
    <property type="entry name" value="53EXOc"/>
    <property type="match status" value="1"/>
</dbReference>
<evidence type="ECO:0000256" key="14">
    <source>
        <dbReference type="ARBA" id="ARBA00023204"/>
    </source>
</evidence>
<keyword evidence="5 17" id="KW-0808">Transferase</keyword>
<evidence type="ECO:0000313" key="24">
    <source>
        <dbReference type="Proteomes" id="UP000295131"/>
    </source>
</evidence>
<dbReference type="SUPFAM" id="SSF47807">
    <property type="entry name" value="5' to 3' exonuclease, C-terminal subdomain"/>
    <property type="match status" value="1"/>
</dbReference>
<keyword evidence="14 17" id="KW-0234">DNA repair</keyword>
<evidence type="ECO:0000256" key="18">
    <source>
        <dbReference type="SAM" id="MobiDB-lite"/>
    </source>
</evidence>
<evidence type="ECO:0000256" key="5">
    <source>
        <dbReference type="ARBA" id="ARBA00022679"/>
    </source>
</evidence>
<dbReference type="Pfam" id="PF00106">
    <property type="entry name" value="adh_short"/>
    <property type="match status" value="1"/>
</dbReference>
<keyword evidence="6 17" id="KW-0548">Nucleotidyltransferase</keyword>
<comment type="function">
    <text evidence="17">In addition to polymerase activity, this DNA polymerase exhibits 3'-5' and 5'-3' exonuclease activity.</text>
</comment>
<dbReference type="InterPro" id="IPR036279">
    <property type="entry name" value="5-3_exonuclease_C_sf"/>
</dbReference>
<dbReference type="PANTHER" id="PTHR10133:SF27">
    <property type="entry name" value="DNA POLYMERASE NU"/>
    <property type="match status" value="1"/>
</dbReference>
<evidence type="ECO:0000256" key="6">
    <source>
        <dbReference type="ARBA" id="ARBA00022695"/>
    </source>
</evidence>
<dbReference type="InterPro" id="IPR013520">
    <property type="entry name" value="Ribonucl_H"/>
</dbReference>
<dbReference type="InterPro" id="IPR019760">
    <property type="entry name" value="DNA-dir_DNA_pol_A_CS"/>
</dbReference>
<dbReference type="InterPro" id="IPR012337">
    <property type="entry name" value="RNaseH-like_sf"/>
</dbReference>
<evidence type="ECO:0000259" key="21">
    <source>
        <dbReference type="SMART" id="SM00479"/>
    </source>
</evidence>
<dbReference type="CDD" id="cd06139">
    <property type="entry name" value="DNA_polA_I_Ecoli_like_exo"/>
    <property type="match status" value="1"/>
</dbReference>
<dbReference type="GO" id="GO:0006302">
    <property type="term" value="P:double-strand break repair"/>
    <property type="evidence" value="ECO:0007669"/>
    <property type="project" value="TreeGrafter"/>
</dbReference>
<dbReference type="Gene3D" id="3.40.50.1010">
    <property type="entry name" value="5'-nuclease"/>
    <property type="match status" value="1"/>
</dbReference>
<dbReference type="FunFam" id="1.10.150.20:FF:000003">
    <property type="entry name" value="DNA polymerase I"/>
    <property type="match status" value="1"/>
</dbReference>
<dbReference type="Pfam" id="PF01612">
    <property type="entry name" value="DNA_pol_A_exo1"/>
    <property type="match status" value="1"/>
</dbReference>
<dbReference type="SMART" id="SM00474">
    <property type="entry name" value="35EXOc"/>
    <property type="match status" value="1"/>
</dbReference>
<dbReference type="FunFam" id="3.40.50.1010:FF:000001">
    <property type="entry name" value="DNA polymerase I"/>
    <property type="match status" value="1"/>
</dbReference>
<dbReference type="GO" id="GO:0006261">
    <property type="term" value="P:DNA-templated DNA replication"/>
    <property type="evidence" value="ECO:0007669"/>
    <property type="project" value="UniProtKB-UniRule"/>
</dbReference>
<dbReference type="InterPro" id="IPR036291">
    <property type="entry name" value="NAD(P)-bd_dom_sf"/>
</dbReference>
<evidence type="ECO:0000256" key="10">
    <source>
        <dbReference type="ARBA" id="ARBA00022801"/>
    </source>
</evidence>
<dbReference type="Gene3D" id="1.20.1060.10">
    <property type="entry name" value="Taq DNA Polymerase, Chain T, domain 4"/>
    <property type="match status" value="1"/>
</dbReference>
<dbReference type="GO" id="GO:0003677">
    <property type="term" value="F:DNA binding"/>
    <property type="evidence" value="ECO:0007669"/>
    <property type="project" value="UniProtKB-UniRule"/>
</dbReference>
<dbReference type="SMART" id="SM00482">
    <property type="entry name" value="POLAc"/>
    <property type="match status" value="1"/>
</dbReference>
<dbReference type="CDD" id="cd08637">
    <property type="entry name" value="DNA_pol_A_pol_I_C"/>
    <property type="match status" value="1"/>
</dbReference>
<accession>A0A4R5PLP7</accession>
<keyword evidence="7 17" id="KW-0235">DNA replication</keyword>
<feature type="domain" description="Exonuclease" evidence="21">
    <location>
        <begin position="657"/>
        <end position="841"/>
    </location>
</feature>
<feature type="compositionally biased region" description="Basic and acidic residues" evidence="18">
    <location>
        <begin position="591"/>
        <end position="600"/>
    </location>
</feature>
<evidence type="ECO:0000256" key="16">
    <source>
        <dbReference type="NCBIfam" id="TIGR00593"/>
    </source>
</evidence>
<dbReference type="InterPro" id="IPR018320">
    <property type="entry name" value="DNA_polymerase_1"/>
</dbReference>
<evidence type="ECO:0000256" key="3">
    <source>
        <dbReference type="ARBA" id="ARBA00012417"/>
    </source>
</evidence>
<dbReference type="PROSITE" id="PS00061">
    <property type="entry name" value="ADH_SHORT"/>
    <property type="match status" value="1"/>
</dbReference>
<proteinExistence type="inferred from homology"/>
<comment type="caution">
    <text evidence="23">The sequence shown here is derived from an EMBL/GenBank/DDBJ whole genome shotgun (WGS) entry which is preliminary data.</text>
</comment>
<dbReference type="InterPro" id="IPR029060">
    <property type="entry name" value="PIN-like_dom_sf"/>
</dbReference>
<gene>
    <name evidence="17 23" type="primary">polA</name>
    <name evidence="23" type="ORF">E2A64_01655</name>
</gene>